<sequence length="195" mass="22469">MVFQRKKLLKNLVLANRLSDIKKQKESIKSFALKFDVGNDKSSASDRQTLKKLKEVLLEEAVLKWYSQQRASGIEVSGVELQAAAENLANHLKLQNFACSSGWLWRFSQRHNITSRKICREALSDVGSVEPFRKKLNEMIIQSDLCYSQIYNAGETGLFWHGLPENNKPLLWSSQHQGGERDRRGYQHFFVPIQM</sequence>
<comment type="subcellular location">
    <subcellularLocation>
        <location evidence="1">Nucleus</location>
    </subcellularLocation>
</comment>
<keyword evidence="2" id="KW-0238">DNA-binding</keyword>
<dbReference type="AlphaFoldDB" id="A0A2J7PSI6"/>
<accession>A0A2J7PSI6</accession>
<protein>
    <recommendedName>
        <fullName evidence="3">HTH CENPB-type domain-containing protein</fullName>
    </recommendedName>
</protein>
<dbReference type="InterPro" id="IPR006600">
    <property type="entry name" value="HTH_CenpB_DNA-bd_dom"/>
</dbReference>
<dbReference type="InParanoid" id="A0A2J7PSI6"/>
<evidence type="ECO:0000256" key="2">
    <source>
        <dbReference type="ARBA" id="ARBA00023125"/>
    </source>
</evidence>
<feature type="domain" description="HTH CENPB-type" evidence="3">
    <location>
        <begin position="46"/>
        <end position="117"/>
    </location>
</feature>
<dbReference type="SMART" id="SM00674">
    <property type="entry name" value="CENPB"/>
    <property type="match status" value="1"/>
</dbReference>
<evidence type="ECO:0000259" key="3">
    <source>
        <dbReference type="PROSITE" id="PS51253"/>
    </source>
</evidence>
<dbReference type="InterPro" id="IPR009057">
    <property type="entry name" value="Homeodomain-like_sf"/>
</dbReference>
<keyword evidence="5" id="KW-1185">Reference proteome</keyword>
<dbReference type="SUPFAM" id="SSF46689">
    <property type="entry name" value="Homeodomain-like"/>
    <property type="match status" value="1"/>
</dbReference>
<reference evidence="4 5" key="1">
    <citation type="submission" date="2017-12" db="EMBL/GenBank/DDBJ databases">
        <title>Hemimetabolous genomes reveal molecular basis of termite eusociality.</title>
        <authorList>
            <person name="Harrison M.C."/>
            <person name="Jongepier E."/>
            <person name="Robertson H.M."/>
            <person name="Arning N."/>
            <person name="Bitard-Feildel T."/>
            <person name="Chao H."/>
            <person name="Childers C.P."/>
            <person name="Dinh H."/>
            <person name="Doddapaneni H."/>
            <person name="Dugan S."/>
            <person name="Gowin J."/>
            <person name="Greiner C."/>
            <person name="Han Y."/>
            <person name="Hu H."/>
            <person name="Hughes D.S.T."/>
            <person name="Huylmans A.-K."/>
            <person name="Kemena C."/>
            <person name="Kremer L.P.M."/>
            <person name="Lee S.L."/>
            <person name="Lopez-Ezquerra A."/>
            <person name="Mallet L."/>
            <person name="Monroy-Kuhn J.M."/>
            <person name="Moser A."/>
            <person name="Murali S.C."/>
            <person name="Muzny D.M."/>
            <person name="Otani S."/>
            <person name="Piulachs M.-D."/>
            <person name="Poelchau M."/>
            <person name="Qu J."/>
            <person name="Schaub F."/>
            <person name="Wada-Katsumata A."/>
            <person name="Worley K.C."/>
            <person name="Xie Q."/>
            <person name="Ylla G."/>
            <person name="Poulsen M."/>
            <person name="Gibbs R.A."/>
            <person name="Schal C."/>
            <person name="Richards S."/>
            <person name="Belles X."/>
            <person name="Korb J."/>
            <person name="Bornberg-Bauer E."/>
        </authorList>
    </citation>
    <scope>NUCLEOTIDE SEQUENCE [LARGE SCALE GENOMIC DNA]</scope>
    <source>
        <tissue evidence="4">Whole body</tissue>
    </source>
</reference>
<gene>
    <name evidence="4" type="ORF">B7P43_G07518</name>
</gene>
<dbReference type="PANTHER" id="PTHR19303:SF17">
    <property type="entry name" value="TIGGER TRANSPOSABLE ELEMENT-DERIVED PROTEIN 7"/>
    <property type="match status" value="1"/>
</dbReference>
<proteinExistence type="predicted"/>
<dbReference type="EMBL" id="NEVH01021928">
    <property type="protein sequence ID" value="PNF19290.1"/>
    <property type="molecule type" value="Genomic_DNA"/>
</dbReference>
<dbReference type="GO" id="GO:0003677">
    <property type="term" value="F:DNA binding"/>
    <property type="evidence" value="ECO:0007669"/>
    <property type="project" value="UniProtKB-KW"/>
</dbReference>
<evidence type="ECO:0000313" key="4">
    <source>
        <dbReference type="EMBL" id="PNF19290.1"/>
    </source>
</evidence>
<dbReference type="PANTHER" id="PTHR19303">
    <property type="entry name" value="TRANSPOSON"/>
    <property type="match status" value="1"/>
</dbReference>
<comment type="caution">
    <text evidence="4">The sequence shown here is derived from an EMBL/GenBank/DDBJ whole genome shotgun (WGS) entry which is preliminary data.</text>
</comment>
<dbReference type="PROSITE" id="PS51253">
    <property type="entry name" value="HTH_CENPB"/>
    <property type="match status" value="1"/>
</dbReference>
<dbReference type="Gene3D" id="1.10.10.60">
    <property type="entry name" value="Homeodomain-like"/>
    <property type="match status" value="1"/>
</dbReference>
<name>A0A2J7PSI6_9NEOP</name>
<dbReference type="Pfam" id="PF03221">
    <property type="entry name" value="HTH_Tnp_Tc5"/>
    <property type="match status" value="1"/>
</dbReference>
<dbReference type="STRING" id="105785.A0A2J7PSI6"/>
<evidence type="ECO:0000313" key="5">
    <source>
        <dbReference type="Proteomes" id="UP000235965"/>
    </source>
</evidence>
<dbReference type="Proteomes" id="UP000235965">
    <property type="component" value="Unassembled WGS sequence"/>
</dbReference>
<dbReference type="GO" id="GO:0005634">
    <property type="term" value="C:nucleus"/>
    <property type="evidence" value="ECO:0007669"/>
    <property type="project" value="UniProtKB-SubCell"/>
</dbReference>
<organism evidence="4 5">
    <name type="scientific">Cryptotermes secundus</name>
    <dbReference type="NCBI Taxonomy" id="105785"/>
    <lineage>
        <taxon>Eukaryota</taxon>
        <taxon>Metazoa</taxon>
        <taxon>Ecdysozoa</taxon>
        <taxon>Arthropoda</taxon>
        <taxon>Hexapoda</taxon>
        <taxon>Insecta</taxon>
        <taxon>Pterygota</taxon>
        <taxon>Neoptera</taxon>
        <taxon>Polyneoptera</taxon>
        <taxon>Dictyoptera</taxon>
        <taxon>Blattodea</taxon>
        <taxon>Blattoidea</taxon>
        <taxon>Termitoidae</taxon>
        <taxon>Kalotermitidae</taxon>
        <taxon>Cryptotermitinae</taxon>
        <taxon>Cryptotermes</taxon>
    </lineage>
</organism>
<dbReference type="InterPro" id="IPR050863">
    <property type="entry name" value="CenT-Element_Derived"/>
</dbReference>
<evidence type="ECO:0000256" key="1">
    <source>
        <dbReference type="ARBA" id="ARBA00004123"/>
    </source>
</evidence>